<sequence>MIPGSGPGAAARTGAAGPAAPAPIRYVASLEPVFSGPCDGFPILPGVSLLDYAWASADANLPVPGLHLQTVDRARFSGAAFPGDELSVELAWAQQGPDEWTCAVTVATPRGPASSARLRYGAEAAR</sequence>
<proteinExistence type="predicted"/>
<keyword evidence="3" id="KW-1185">Reference proteome</keyword>
<evidence type="ECO:0000259" key="1">
    <source>
        <dbReference type="Pfam" id="PF22818"/>
    </source>
</evidence>
<name>A0ABW1EV59_9ACTN</name>
<gene>
    <name evidence="2" type="ORF">ACFP0N_08095</name>
</gene>
<evidence type="ECO:0000313" key="2">
    <source>
        <dbReference type="EMBL" id="MFC5884933.1"/>
    </source>
</evidence>
<comment type="caution">
    <text evidence="2">The sequence shown here is derived from an EMBL/GenBank/DDBJ whole genome shotgun (WGS) entry which is preliminary data.</text>
</comment>
<dbReference type="RefSeq" id="WP_313762801.1">
    <property type="nucleotide sequence ID" value="NZ_BAAAVH010000039.1"/>
</dbReference>
<dbReference type="Gene3D" id="3.10.129.10">
    <property type="entry name" value="Hotdog Thioesterase"/>
    <property type="match status" value="1"/>
</dbReference>
<dbReference type="EMBL" id="JBHSOD010000007">
    <property type="protein sequence ID" value="MFC5884933.1"/>
    <property type="molecule type" value="Genomic_DNA"/>
</dbReference>
<accession>A0ABW1EV59</accession>
<dbReference type="InterPro" id="IPR054545">
    <property type="entry name" value="ApeI-like"/>
</dbReference>
<dbReference type="Pfam" id="PF22818">
    <property type="entry name" value="ApeI-like"/>
    <property type="match status" value="1"/>
</dbReference>
<dbReference type="Proteomes" id="UP001596067">
    <property type="component" value="Unassembled WGS sequence"/>
</dbReference>
<dbReference type="SUPFAM" id="SSF54637">
    <property type="entry name" value="Thioesterase/thiol ester dehydrase-isomerase"/>
    <property type="match status" value="1"/>
</dbReference>
<feature type="domain" description="ApeI dehydratase-like" evidence="1">
    <location>
        <begin position="31"/>
        <end position="96"/>
    </location>
</feature>
<reference evidence="3" key="1">
    <citation type="journal article" date="2019" name="Int. J. Syst. Evol. Microbiol.">
        <title>The Global Catalogue of Microorganisms (GCM) 10K type strain sequencing project: providing services to taxonomists for standard genome sequencing and annotation.</title>
        <authorList>
            <consortium name="The Broad Institute Genomics Platform"/>
            <consortium name="The Broad Institute Genome Sequencing Center for Infectious Disease"/>
            <person name="Wu L."/>
            <person name="Ma J."/>
        </authorList>
    </citation>
    <scope>NUCLEOTIDE SEQUENCE [LARGE SCALE GENOMIC DNA]</scope>
    <source>
        <strain evidence="3">CGMCC 4.1469</strain>
    </source>
</reference>
<dbReference type="InterPro" id="IPR029069">
    <property type="entry name" value="HotDog_dom_sf"/>
</dbReference>
<organism evidence="2 3">
    <name type="scientific">Kitasatospora aburaviensis</name>
    <dbReference type="NCBI Taxonomy" id="67265"/>
    <lineage>
        <taxon>Bacteria</taxon>
        <taxon>Bacillati</taxon>
        <taxon>Actinomycetota</taxon>
        <taxon>Actinomycetes</taxon>
        <taxon>Kitasatosporales</taxon>
        <taxon>Streptomycetaceae</taxon>
        <taxon>Kitasatospora</taxon>
    </lineage>
</organism>
<protein>
    <recommendedName>
        <fullName evidence="1">ApeI dehydratase-like domain-containing protein</fullName>
    </recommendedName>
</protein>
<evidence type="ECO:0000313" key="3">
    <source>
        <dbReference type="Proteomes" id="UP001596067"/>
    </source>
</evidence>